<dbReference type="AlphaFoldDB" id="A0A853JFE4"/>
<dbReference type="Pfam" id="PF21837">
    <property type="entry name" value="DUF6896"/>
    <property type="match status" value="1"/>
</dbReference>
<feature type="domain" description="DUF6896" evidence="1">
    <location>
        <begin position="10"/>
        <end position="111"/>
    </location>
</feature>
<organism evidence="2 3">
    <name type="scientific">Luteimonas salinisoli</name>
    <dbReference type="NCBI Taxonomy" id="2752307"/>
    <lineage>
        <taxon>Bacteria</taxon>
        <taxon>Pseudomonadati</taxon>
        <taxon>Pseudomonadota</taxon>
        <taxon>Gammaproteobacteria</taxon>
        <taxon>Lysobacterales</taxon>
        <taxon>Lysobacteraceae</taxon>
        <taxon>Luteimonas</taxon>
    </lineage>
</organism>
<evidence type="ECO:0000313" key="3">
    <source>
        <dbReference type="Proteomes" id="UP000578091"/>
    </source>
</evidence>
<reference evidence="2 3" key="1">
    <citation type="submission" date="2020-07" db="EMBL/GenBank/DDBJ databases">
        <title>Luteimonas sp. SJ-92.</title>
        <authorList>
            <person name="Huang X.-X."/>
            <person name="Xu L."/>
            <person name="Sun J.-Q."/>
        </authorList>
    </citation>
    <scope>NUCLEOTIDE SEQUENCE [LARGE SCALE GENOMIC DNA]</scope>
    <source>
        <strain evidence="2 3">SJ-92</strain>
    </source>
</reference>
<accession>A0A853JFE4</accession>
<dbReference type="RefSeq" id="WP_180679225.1">
    <property type="nucleotide sequence ID" value="NZ_JACCKA010000077.1"/>
</dbReference>
<name>A0A853JFE4_9GAMM</name>
<keyword evidence="3" id="KW-1185">Reference proteome</keyword>
<evidence type="ECO:0000259" key="1">
    <source>
        <dbReference type="Pfam" id="PF21837"/>
    </source>
</evidence>
<evidence type="ECO:0000313" key="2">
    <source>
        <dbReference type="EMBL" id="NZA27452.1"/>
    </source>
</evidence>
<dbReference type="EMBL" id="JACCKA010000077">
    <property type="protein sequence ID" value="NZA27452.1"/>
    <property type="molecule type" value="Genomic_DNA"/>
</dbReference>
<gene>
    <name evidence="2" type="ORF">H0E84_13765</name>
</gene>
<dbReference type="Proteomes" id="UP000578091">
    <property type="component" value="Unassembled WGS sequence"/>
</dbReference>
<dbReference type="InterPro" id="IPR054191">
    <property type="entry name" value="DUF6896"/>
</dbReference>
<protein>
    <recommendedName>
        <fullName evidence="1">DUF6896 domain-containing protein</fullName>
    </recommendedName>
</protein>
<sequence length="115" mass="12278">MDQRLSLLEEDYKRAVADALLALQASGIALPASDKEWALRQMAGTGVLLNGAIYHKHGYGCSVTSDGIEVDFDFGATGVVKPPDAFRLVGFCGDRLQHYGFSSTAELEQAVANDG</sequence>
<proteinExistence type="predicted"/>
<comment type="caution">
    <text evidence="2">The sequence shown here is derived from an EMBL/GenBank/DDBJ whole genome shotgun (WGS) entry which is preliminary data.</text>
</comment>